<dbReference type="EMBL" id="JAACJP010000029">
    <property type="protein sequence ID" value="KAF5376242.1"/>
    <property type="molecule type" value="Genomic_DNA"/>
</dbReference>
<dbReference type="Pfam" id="PF00319">
    <property type="entry name" value="SRF-TF"/>
    <property type="match status" value="1"/>
</dbReference>
<evidence type="ECO:0000313" key="9">
    <source>
        <dbReference type="Proteomes" id="UP000565441"/>
    </source>
</evidence>
<feature type="compositionally biased region" description="Low complexity" evidence="6">
    <location>
        <begin position="146"/>
        <end position="158"/>
    </location>
</feature>
<feature type="domain" description="MADS-box" evidence="7">
    <location>
        <begin position="1"/>
        <end position="46"/>
    </location>
</feature>
<dbReference type="PRINTS" id="PR00404">
    <property type="entry name" value="MADSDOMAIN"/>
</dbReference>
<dbReference type="GO" id="GO:0000981">
    <property type="term" value="F:DNA-binding transcription factor activity, RNA polymerase II-specific"/>
    <property type="evidence" value="ECO:0007669"/>
    <property type="project" value="TreeGrafter"/>
</dbReference>
<name>A0A8H5H3U4_9AGAR</name>
<dbReference type="GO" id="GO:0045944">
    <property type="term" value="P:positive regulation of transcription by RNA polymerase II"/>
    <property type="evidence" value="ECO:0007669"/>
    <property type="project" value="TreeGrafter"/>
</dbReference>
<evidence type="ECO:0000256" key="4">
    <source>
        <dbReference type="ARBA" id="ARBA00023163"/>
    </source>
</evidence>
<keyword evidence="3" id="KW-0238">DNA-binding</keyword>
<keyword evidence="2" id="KW-0805">Transcription regulation</keyword>
<dbReference type="GO" id="GO:0005634">
    <property type="term" value="C:nucleus"/>
    <property type="evidence" value="ECO:0007669"/>
    <property type="project" value="UniProtKB-SubCell"/>
</dbReference>
<feature type="compositionally biased region" description="Basic and acidic residues" evidence="6">
    <location>
        <begin position="72"/>
        <end position="81"/>
    </location>
</feature>
<protein>
    <recommendedName>
        <fullName evidence="7">MADS-box domain-containing protein</fullName>
    </recommendedName>
</protein>
<feature type="region of interest" description="Disordered" evidence="6">
    <location>
        <begin position="390"/>
        <end position="432"/>
    </location>
</feature>
<proteinExistence type="predicted"/>
<dbReference type="PROSITE" id="PS50066">
    <property type="entry name" value="MADS_BOX_2"/>
    <property type="match status" value="1"/>
</dbReference>
<evidence type="ECO:0000256" key="6">
    <source>
        <dbReference type="SAM" id="MobiDB-lite"/>
    </source>
</evidence>
<dbReference type="Gene3D" id="3.40.1810.10">
    <property type="entry name" value="Transcription factor, MADS-box"/>
    <property type="match status" value="1"/>
</dbReference>
<evidence type="ECO:0000256" key="1">
    <source>
        <dbReference type="ARBA" id="ARBA00004123"/>
    </source>
</evidence>
<keyword evidence="4" id="KW-0804">Transcription</keyword>
<dbReference type="PANTHER" id="PTHR11945:SF534">
    <property type="entry name" value="MYOCYTE-SPECIFIC ENHANCER FACTOR 2"/>
    <property type="match status" value="1"/>
</dbReference>
<feature type="region of interest" description="Disordered" evidence="6">
    <location>
        <begin position="141"/>
        <end position="177"/>
    </location>
</feature>
<dbReference type="OrthoDB" id="1898716at2759"/>
<sequence length="449" mass="47737">MESTYIQHERNRSVTFLKRKNGLFKKAYELGVLCSIDVAVIIFEERPGHPRKLYQYCSSDINAIVQRQLRHDGERDTRGPDDFAPAAATAKAEDVEIDIGEDENGDDEVDGLVMPLIHGGSQRKGDWLAPDIEYLPRSQAYPQRFPLRPSSSLAQSQQRRSHRHHHTQVTQQYEQERHLPSMSSYHDHHDFPGQVKRPRLEVDSPVSSSSSAAQFRAAVHPASYGQSYAHAHGQIHQQQEQYTAYSNSAPSTHSTRSMSSGMHPPPRAMYGDMVAGSNRSTPGGGGSSEVFGHLSSRDDSQGRGALTLSSTGAGGHGIEWPLSSKSAIPHSNQHTVNPDPAQRHENERVVPVDRTSSGPAAAGALSTGGVGSGAGGADSGTTWLDYLSGTGKSASSTGPGTTATPPGGVSWERSGSSRGSAGGAGAPGGGEAVLIDGMALYGGEKKTSG</sequence>
<feature type="region of interest" description="Disordered" evidence="6">
    <location>
        <begin position="72"/>
        <end position="92"/>
    </location>
</feature>
<reference evidence="8 9" key="1">
    <citation type="journal article" date="2020" name="ISME J.">
        <title>Uncovering the hidden diversity of litter-decomposition mechanisms in mushroom-forming fungi.</title>
        <authorList>
            <person name="Floudas D."/>
            <person name="Bentzer J."/>
            <person name="Ahren D."/>
            <person name="Johansson T."/>
            <person name="Persson P."/>
            <person name="Tunlid A."/>
        </authorList>
    </citation>
    <scope>NUCLEOTIDE SEQUENCE [LARGE SCALE GENOMIC DNA]</scope>
    <source>
        <strain evidence="8 9">CBS 661.87</strain>
    </source>
</reference>
<evidence type="ECO:0000259" key="7">
    <source>
        <dbReference type="PROSITE" id="PS50066"/>
    </source>
</evidence>
<feature type="compositionally biased region" description="Low complexity" evidence="6">
    <location>
        <begin position="390"/>
        <end position="419"/>
    </location>
</feature>
<dbReference type="SUPFAM" id="SSF55455">
    <property type="entry name" value="SRF-like"/>
    <property type="match status" value="1"/>
</dbReference>
<comment type="subcellular location">
    <subcellularLocation>
        <location evidence="1">Nucleus</location>
    </subcellularLocation>
</comment>
<evidence type="ECO:0000313" key="8">
    <source>
        <dbReference type="EMBL" id="KAF5376242.1"/>
    </source>
</evidence>
<dbReference type="PANTHER" id="PTHR11945">
    <property type="entry name" value="MADS BOX PROTEIN"/>
    <property type="match status" value="1"/>
</dbReference>
<organism evidence="8 9">
    <name type="scientific">Tricholomella constricta</name>
    <dbReference type="NCBI Taxonomy" id="117010"/>
    <lineage>
        <taxon>Eukaryota</taxon>
        <taxon>Fungi</taxon>
        <taxon>Dikarya</taxon>
        <taxon>Basidiomycota</taxon>
        <taxon>Agaricomycotina</taxon>
        <taxon>Agaricomycetes</taxon>
        <taxon>Agaricomycetidae</taxon>
        <taxon>Agaricales</taxon>
        <taxon>Tricholomatineae</taxon>
        <taxon>Lyophyllaceae</taxon>
        <taxon>Tricholomella</taxon>
    </lineage>
</organism>
<accession>A0A8H5H3U4</accession>
<evidence type="ECO:0000256" key="3">
    <source>
        <dbReference type="ARBA" id="ARBA00023125"/>
    </source>
</evidence>
<dbReference type="SMART" id="SM00432">
    <property type="entry name" value="MADS"/>
    <property type="match status" value="1"/>
</dbReference>
<dbReference type="GO" id="GO:0000978">
    <property type="term" value="F:RNA polymerase II cis-regulatory region sequence-specific DNA binding"/>
    <property type="evidence" value="ECO:0007669"/>
    <property type="project" value="TreeGrafter"/>
</dbReference>
<keyword evidence="9" id="KW-1185">Reference proteome</keyword>
<gene>
    <name evidence="8" type="ORF">D9615_008474</name>
</gene>
<comment type="caution">
    <text evidence="8">The sequence shown here is derived from an EMBL/GenBank/DDBJ whole genome shotgun (WGS) entry which is preliminary data.</text>
</comment>
<dbReference type="InterPro" id="IPR002100">
    <property type="entry name" value="TF_MADSbox"/>
</dbReference>
<feature type="compositionally biased region" description="Basic and acidic residues" evidence="6">
    <location>
        <begin position="341"/>
        <end position="351"/>
    </location>
</feature>
<evidence type="ECO:0000256" key="5">
    <source>
        <dbReference type="ARBA" id="ARBA00023242"/>
    </source>
</evidence>
<feature type="compositionally biased region" description="Gly residues" evidence="6">
    <location>
        <begin position="420"/>
        <end position="431"/>
    </location>
</feature>
<feature type="compositionally biased region" description="Gly residues" evidence="6">
    <location>
        <begin position="366"/>
        <end position="376"/>
    </location>
</feature>
<dbReference type="InterPro" id="IPR036879">
    <property type="entry name" value="TF_MADSbox_sf"/>
</dbReference>
<dbReference type="Proteomes" id="UP000565441">
    <property type="component" value="Unassembled WGS sequence"/>
</dbReference>
<keyword evidence="5" id="KW-0539">Nucleus</keyword>
<dbReference type="GO" id="GO:0046983">
    <property type="term" value="F:protein dimerization activity"/>
    <property type="evidence" value="ECO:0007669"/>
    <property type="project" value="InterPro"/>
</dbReference>
<feature type="region of interest" description="Disordered" evidence="6">
    <location>
        <begin position="276"/>
        <end position="376"/>
    </location>
</feature>
<dbReference type="AlphaFoldDB" id="A0A8H5H3U4"/>
<feature type="compositionally biased region" description="Polar residues" evidence="6">
    <location>
        <begin position="323"/>
        <end position="336"/>
    </location>
</feature>
<evidence type="ECO:0000256" key="2">
    <source>
        <dbReference type="ARBA" id="ARBA00023015"/>
    </source>
</evidence>